<evidence type="ECO:0000313" key="2">
    <source>
        <dbReference type="EMBL" id="KKL45783.1"/>
    </source>
</evidence>
<dbReference type="EMBL" id="LAZR01034265">
    <property type="protein sequence ID" value="KKL45783.1"/>
    <property type="molecule type" value="Genomic_DNA"/>
</dbReference>
<proteinExistence type="predicted"/>
<gene>
    <name evidence="2" type="ORF">LCGC14_2352160</name>
</gene>
<dbReference type="Gene3D" id="2.40.160.100">
    <property type="match status" value="1"/>
</dbReference>
<protein>
    <recommendedName>
        <fullName evidence="1">Alginate export domain-containing protein</fullName>
    </recommendedName>
</protein>
<evidence type="ECO:0000259" key="1">
    <source>
        <dbReference type="Pfam" id="PF13372"/>
    </source>
</evidence>
<organism evidence="2">
    <name type="scientific">marine sediment metagenome</name>
    <dbReference type="NCBI Taxonomy" id="412755"/>
    <lineage>
        <taxon>unclassified sequences</taxon>
        <taxon>metagenomes</taxon>
        <taxon>ecological metagenomes</taxon>
    </lineage>
</organism>
<dbReference type="InterPro" id="IPR025388">
    <property type="entry name" value="Alginate_export_dom"/>
</dbReference>
<comment type="caution">
    <text evidence="2">The sequence shown here is derived from an EMBL/GenBank/DDBJ whole genome shotgun (WGS) entry which is preliminary data.</text>
</comment>
<dbReference type="AlphaFoldDB" id="A0A0F9C8Y1"/>
<dbReference type="InterPro" id="IPR053728">
    <property type="entry name" value="Alginate_Permeability_Chnl"/>
</dbReference>
<dbReference type="Pfam" id="PF13372">
    <property type="entry name" value="Alginate_exp"/>
    <property type="match status" value="1"/>
</dbReference>
<reference evidence="2" key="1">
    <citation type="journal article" date="2015" name="Nature">
        <title>Complex archaea that bridge the gap between prokaryotes and eukaryotes.</title>
        <authorList>
            <person name="Spang A."/>
            <person name="Saw J.H."/>
            <person name="Jorgensen S.L."/>
            <person name="Zaremba-Niedzwiedzka K."/>
            <person name="Martijn J."/>
            <person name="Lind A.E."/>
            <person name="van Eijk R."/>
            <person name="Schleper C."/>
            <person name="Guy L."/>
            <person name="Ettema T.J."/>
        </authorList>
    </citation>
    <scope>NUCLEOTIDE SEQUENCE</scope>
</reference>
<name>A0A0F9C8Y1_9ZZZZ</name>
<accession>A0A0F9C8Y1</accession>
<sequence length="222" mass="24863">MRIHGKKIPSLPGVDFTLEQAWQFGRVEAISGRSTDIDAFAGAWGVGYTFSNVPWSPRIGYQFAIASGDDDSADRDAETFSQLYPTGHARLGYIDFHGWQNIQAHKIMFSAKPTKKLVLKADLWFFDNDEENDAWYTVGGAARTGNSAAEAKASRTNRDDTYGQELDLVFKYKLFKNFGVVGGYSRYFVDDFIKDSVNGGVGGTLNNDSDTDWFWLQTTLKF</sequence>
<feature type="domain" description="Alginate export" evidence="1">
    <location>
        <begin position="12"/>
        <end position="196"/>
    </location>
</feature>